<comment type="cofactor">
    <cofactor evidence="1">
        <name>Mg(2+)</name>
        <dbReference type="ChEBI" id="CHEBI:18420"/>
    </cofactor>
</comment>
<dbReference type="SFLD" id="SFLDS00003">
    <property type="entry name" value="Haloacid_Dehalogenase"/>
    <property type="match status" value="1"/>
</dbReference>
<dbReference type="AlphaFoldDB" id="A0A1H4D5K7"/>
<dbReference type="InterPro" id="IPR051600">
    <property type="entry name" value="Beta-PGM-like"/>
</dbReference>
<name>A0A1H4D5K7_9GAMM</name>
<dbReference type="PANTHER" id="PTHR46193:SF10">
    <property type="entry name" value="6-PHOSPHOGLUCONATE PHOSPHATASE"/>
    <property type="match status" value="1"/>
</dbReference>
<dbReference type="STRING" id="71657.SAMN02982996_02161"/>
<dbReference type="CDD" id="cd07526">
    <property type="entry name" value="HAD_BPGM_like"/>
    <property type="match status" value="1"/>
</dbReference>
<evidence type="ECO:0000313" key="6">
    <source>
        <dbReference type="Proteomes" id="UP000187280"/>
    </source>
</evidence>
<dbReference type="GeneID" id="97765033"/>
<dbReference type="GO" id="GO:0046872">
    <property type="term" value="F:metal ion binding"/>
    <property type="evidence" value="ECO:0007669"/>
    <property type="project" value="UniProtKB-KW"/>
</dbReference>
<evidence type="ECO:0000313" key="5">
    <source>
        <dbReference type="EMBL" id="SEA67572.1"/>
    </source>
</evidence>
<evidence type="ECO:0000256" key="1">
    <source>
        <dbReference type="ARBA" id="ARBA00001946"/>
    </source>
</evidence>
<dbReference type="eggNOG" id="COG0637">
    <property type="taxonomic scope" value="Bacteria"/>
</dbReference>
<evidence type="ECO:0000256" key="2">
    <source>
        <dbReference type="ARBA" id="ARBA00006171"/>
    </source>
</evidence>
<comment type="similarity">
    <text evidence="2">Belongs to the HAD-like hydrolase superfamily. CbbY/CbbZ/Gph/YieH family.</text>
</comment>
<dbReference type="EMBL" id="FNQS01000007">
    <property type="protein sequence ID" value="SEA67572.1"/>
    <property type="molecule type" value="Genomic_DNA"/>
</dbReference>
<dbReference type="Pfam" id="PF13419">
    <property type="entry name" value="HAD_2"/>
    <property type="match status" value="1"/>
</dbReference>
<organism evidence="5 6">
    <name type="scientific">Lonsdalea quercina</name>
    <dbReference type="NCBI Taxonomy" id="71657"/>
    <lineage>
        <taxon>Bacteria</taxon>
        <taxon>Pseudomonadati</taxon>
        <taxon>Pseudomonadota</taxon>
        <taxon>Gammaproteobacteria</taxon>
        <taxon>Enterobacterales</taxon>
        <taxon>Pectobacteriaceae</taxon>
        <taxon>Lonsdalea</taxon>
    </lineage>
</organism>
<proteinExistence type="inferred from homology"/>
<sequence length="235" mass="26020">MTDRVDLIIFDCDGVLVDSEIIGIELTVSLLNQHRVNIGLDEFTHRYSGLTWDELLDQIRVHKGVTIPPHIRQAFYPQLMAAFADRLVSIAGVRETLSQIPLRRCIGSNSSAEQLDYMLTRVGLKSLFAPYIFSAVDLGPGRGKPRPDIFLHAAQVMNTAPKQTIVIEDSVHGVAAAKSAGMFVVGFTGGAHTTPSHRTRLIDAGADRVIEAMPQLIGEIRRFEHRSMESPSRHR</sequence>
<dbReference type="PANTHER" id="PTHR46193">
    <property type="entry name" value="6-PHOSPHOGLUCONATE PHOSPHATASE"/>
    <property type="match status" value="1"/>
</dbReference>
<dbReference type="Gene3D" id="3.40.50.1000">
    <property type="entry name" value="HAD superfamily/HAD-like"/>
    <property type="match status" value="1"/>
</dbReference>
<dbReference type="SUPFAM" id="SSF56784">
    <property type="entry name" value="HAD-like"/>
    <property type="match status" value="1"/>
</dbReference>
<dbReference type="Proteomes" id="UP000187280">
    <property type="component" value="Unassembled WGS sequence"/>
</dbReference>
<dbReference type="NCBIfam" id="TIGR01509">
    <property type="entry name" value="HAD-SF-IA-v3"/>
    <property type="match status" value="1"/>
</dbReference>
<accession>A0A1H4D5K7</accession>
<dbReference type="Gene3D" id="1.10.150.240">
    <property type="entry name" value="Putative phosphatase, domain 2"/>
    <property type="match status" value="1"/>
</dbReference>
<dbReference type="InterPro" id="IPR023198">
    <property type="entry name" value="PGP-like_dom2"/>
</dbReference>
<gene>
    <name evidence="5" type="ORF">SAMN02982996_02161</name>
</gene>
<dbReference type="SFLD" id="SFLDG01129">
    <property type="entry name" value="C1.5:_HAD__Beta-PGM__Phosphata"/>
    <property type="match status" value="1"/>
</dbReference>
<evidence type="ECO:0000256" key="3">
    <source>
        <dbReference type="ARBA" id="ARBA00022723"/>
    </source>
</evidence>
<dbReference type="GO" id="GO:0003824">
    <property type="term" value="F:catalytic activity"/>
    <property type="evidence" value="ECO:0007669"/>
    <property type="project" value="UniProtKB-ARBA"/>
</dbReference>
<dbReference type="InterPro" id="IPR036412">
    <property type="entry name" value="HAD-like_sf"/>
</dbReference>
<dbReference type="InterPro" id="IPR023214">
    <property type="entry name" value="HAD_sf"/>
</dbReference>
<dbReference type="InterPro" id="IPR041492">
    <property type="entry name" value="HAD_2"/>
</dbReference>
<keyword evidence="4" id="KW-0460">Magnesium</keyword>
<dbReference type="InterPro" id="IPR006439">
    <property type="entry name" value="HAD-SF_hydro_IA"/>
</dbReference>
<reference evidence="5 6" key="1">
    <citation type="submission" date="2016-10" db="EMBL/GenBank/DDBJ databases">
        <authorList>
            <person name="de Groot N.N."/>
        </authorList>
    </citation>
    <scope>NUCLEOTIDE SEQUENCE [LARGE SCALE GENOMIC DNA]</scope>
    <source>
        <strain evidence="5 6">ATCC 29281</strain>
    </source>
</reference>
<keyword evidence="3" id="KW-0479">Metal-binding</keyword>
<keyword evidence="6" id="KW-1185">Reference proteome</keyword>
<protein>
    <submittedName>
        <fullName evidence="5">Haloacid dehalogenase superfamily, subfamily IA, variant 3 with third motif having DD or ED</fullName>
    </submittedName>
</protein>
<evidence type="ECO:0000256" key="4">
    <source>
        <dbReference type="ARBA" id="ARBA00022842"/>
    </source>
</evidence>
<dbReference type="RefSeq" id="WP_026742230.1">
    <property type="nucleotide sequence ID" value="NZ_FNQS01000007.1"/>
</dbReference>